<name>A0A7W4YXQ7_9HYPH</name>
<dbReference type="Proteomes" id="UP000532010">
    <property type="component" value="Unassembled WGS sequence"/>
</dbReference>
<keyword evidence="1" id="KW-1133">Transmembrane helix</keyword>
<proteinExistence type="predicted"/>
<evidence type="ECO:0000313" key="3">
    <source>
        <dbReference type="Proteomes" id="UP000532010"/>
    </source>
</evidence>
<keyword evidence="1" id="KW-0472">Membrane</keyword>
<keyword evidence="3" id="KW-1185">Reference proteome</keyword>
<sequence length="83" mass="8867">MIDPANRRQPLPSSRKLAGSVALAAASAAVILILLVLPAEYEIDKTGFGRLIGLVPTDEERARAFVFDPPMIPAPPGHGRPIR</sequence>
<accession>A0A7W4YXQ7</accession>
<keyword evidence="1" id="KW-0812">Transmembrane</keyword>
<organism evidence="2 3">
    <name type="scientific">Microvirga lupini</name>
    <dbReference type="NCBI Taxonomy" id="420324"/>
    <lineage>
        <taxon>Bacteria</taxon>
        <taxon>Pseudomonadati</taxon>
        <taxon>Pseudomonadota</taxon>
        <taxon>Alphaproteobacteria</taxon>
        <taxon>Hyphomicrobiales</taxon>
        <taxon>Methylobacteriaceae</taxon>
        <taxon>Microvirga</taxon>
    </lineage>
</organism>
<evidence type="ECO:0000313" key="2">
    <source>
        <dbReference type="EMBL" id="MBB3019474.1"/>
    </source>
</evidence>
<evidence type="ECO:0000256" key="1">
    <source>
        <dbReference type="SAM" id="Phobius"/>
    </source>
</evidence>
<dbReference type="RefSeq" id="WP_183450633.1">
    <property type="nucleotide sequence ID" value="NZ_JACHWB010000003.1"/>
</dbReference>
<comment type="caution">
    <text evidence="2">The sequence shown here is derived from an EMBL/GenBank/DDBJ whole genome shotgun (WGS) entry which is preliminary data.</text>
</comment>
<protein>
    <submittedName>
        <fullName evidence="2">Uncharacterized protein</fullName>
    </submittedName>
</protein>
<dbReference type="AlphaFoldDB" id="A0A7W4YXQ7"/>
<feature type="transmembrane region" description="Helical" evidence="1">
    <location>
        <begin position="17"/>
        <end position="37"/>
    </location>
</feature>
<reference evidence="2 3" key="1">
    <citation type="submission" date="2020-08" db="EMBL/GenBank/DDBJ databases">
        <title>The Agave Microbiome: Exploring the role of microbial communities in plant adaptations to desert environments.</title>
        <authorList>
            <person name="Partida-Martinez L.P."/>
        </authorList>
    </citation>
    <scope>NUCLEOTIDE SEQUENCE [LARGE SCALE GENOMIC DNA]</scope>
    <source>
        <strain evidence="2 3">AT3.9</strain>
    </source>
</reference>
<dbReference type="EMBL" id="JACHWB010000003">
    <property type="protein sequence ID" value="MBB3019474.1"/>
    <property type="molecule type" value="Genomic_DNA"/>
</dbReference>
<gene>
    <name evidence="2" type="ORF">FHR70_002539</name>
</gene>